<comment type="similarity">
    <text evidence="1">Belongs to the bacterial ring-hydroxylating dioxygenase alpha subunit family.</text>
</comment>
<evidence type="ECO:0000313" key="12">
    <source>
        <dbReference type="Proteomes" id="UP000781958"/>
    </source>
</evidence>
<proteinExistence type="inferred from homology"/>
<organism evidence="11 12">
    <name type="scientific">Azospirillum rugosum</name>
    <dbReference type="NCBI Taxonomy" id="416170"/>
    <lineage>
        <taxon>Bacteria</taxon>
        <taxon>Pseudomonadati</taxon>
        <taxon>Pseudomonadota</taxon>
        <taxon>Alphaproteobacteria</taxon>
        <taxon>Rhodospirillales</taxon>
        <taxon>Azospirillaceae</taxon>
        <taxon>Azospirillum</taxon>
    </lineage>
</organism>
<dbReference type="InterPro" id="IPR015879">
    <property type="entry name" value="Ring_hydroxy_dOase_asu_C_dom"/>
</dbReference>
<dbReference type="Proteomes" id="UP000781958">
    <property type="component" value="Unassembled WGS sequence"/>
</dbReference>
<keyword evidence="6" id="KW-0560">Oxidoreductase</keyword>
<dbReference type="InterPro" id="IPR001663">
    <property type="entry name" value="Rng_hydr_dOase-A"/>
</dbReference>
<keyword evidence="7" id="KW-0408">Iron</keyword>
<keyword evidence="4" id="KW-0058">Aromatic hydrocarbons catabolism</keyword>
<evidence type="ECO:0000256" key="2">
    <source>
        <dbReference type="ARBA" id="ARBA00022714"/>
    </source>
</evidence>
<evidence type="ECO:0000256" key="7">
    <source>
        <dbReference type="ARBA" id="ARBA00023004"/>
    </source>
</evidence>
<keyword evidence="8" id="KW-0411">Iron-sulfur</keyword>
<keyword evidence="5" id="KW-0223">Dioxygenase</keyword>
<dbReference type="Gene3D" id="2.102.10.10">
    <property type="entry name" value="Rieske [2Fe-2S] iron-sulphur domain"/>
    <property type="match status" value="1"/>
</dbReference>
<name>A0ABS4SQY4_9PROT</name>
<dbReference type="InterPro" id="IPR017941">
    <property type="entry name" value="Rieske_2Fe-2S"/>
</dbReference>
<dbReference type="SUPFAM" id="SSF50022">
    <property type="entry name" value="ISP domain"/>
    <property type="match status" value="1"/>
</dbReference>
<dbReference type="EMBL" id="JAGINP010000019">
    <property type="protein sequence ID" value="MBP2294976.1"/>
    <property type="molecule type" value="Genomic_DNA"/>
</dbReference>
<evidence type="ECO:0000256" key="6">
    <source>
        <dbReference type="ARBA" id="ARBA00023002"/>
    </source>
</evidence>
<dbReference type="PANTHER" id="PTHR43756">
    <property type="entry name" value="CHOLINE MONOOXYGENASE, CHLOROPLASTIC"/>
    <property type="match status" value="1"/>
</dbReference>
<dbReference type="InterPro" id="IPR043266">
    <property type="entry name" value="RHO_NdoB-like_C"/>
</dbReference>
<dbReference type="RefSeq" id="WP_209769339.1">
    <property type="nucleotide sequence ID" value="NZ_JAGINP010000019.1"/>
</dbReference>
<reference evidence="11 12" key="1">
    <citation type="submission" date="2021-03" db="EMBL/GenBank/DDBJ databases">
        <title>Genomic Encyclopedia of Type Strains, Phase III (KMG-III): the genomes of soil and plant-associated and newly described type strains.</title>
        <authorList>
            <person name="Whitman W."/>
        </authorList>
    </citation>
    <scope>NUCLEOTIDE SEQUENCE [LARGE SCALE GENOMIC DNA]</scope>
    <source>
        <strain evidence="11 12">IMMIB AFH-6</strain>
    </source>
</reference>
<dbReference type="InterPro" id="IPR015881">
    <property type="entry name" value="ARHD_Rieske_2Fe_2S"/>
</dbReference>
<evidence type="ECO:0000259" key="10">
    <source>
        <dbReference type="PROSITE" id="PS51296"/>
    </source>
</evidence>
<dbReference type="PROSITE" id="PS51296">
    <property type="entry name" value="RIESKE"/>
    <property type="match status" value="1"/>
</dbReference>
<evidence type="ECO:0000256" key="8">
    <source>
        <dbReference type="ARBA" id="ARBA00023014"/>
    </source>
</evidence>
<protein>
    <submittedName>
        <fullName evidence="11">Phenylpropionate dioxygenase-like ring-hydroxylating dioxygenase large terminal subunit</fullName>
    </submittedName>
</protein>
<dbReference type="Pfam" id="PF00848">
    <property type="entry name" value="Ring_hydroxyl_A"/>
    <property type="match status" value="1"/>
</dbReference>
<dbReference type="PANTHER" id="PTHR43756:SF1">
    <property type="entry name" value="3-PHENYLPROPIONATE_CINNAMIC ACID DIOXYGENASE SUBUNIT ALPHA"/>
    <property type="match status" value="1"/>
</dbReference>
<keyword evidence="3" id="KW-0479">Metal-binding</keyword>
<dbReference type="PROSITE" id="PS00570">
    <property type="entry name" value="RING_HYDROXYL_ALPHA"/>
    <property type="match status" value="1"/>
</dbReference>
<evidence type="ECO:0000256" key="9">
    <source>
        <dbReference type="ARBA" id="ARBA00023027"/>
    </source>
</evidence>
<comment type="caution">
    <text evidence="11">The sequence shown here is derived from an EMBL/GenBank/DDBJ whole genome shotgun (WGS) entry which is preliminary data.</text>
</comment>
<sequence length="446" mass="50475">MKAQPESYSSLVDADQGIVSREVFVNQEVFEQEIARIFARAWLFVGHESLIPNPDDYFVSRMGMDSVILTRDRQGNIHVLLNSCMHRGMKLCRHDQGNARALTCPYHGWSYSTDGQLVETPGELVGVPGLATHYHGQLDKKAWGLVRCPNVVNYKGTIWASWDKEAPPFLDYLGDMKHYLDAALDHRDGREGGSEVFGGVQKWRVKCNWKFAPENFIGDMYHDISHRSVDLVGIGPSVGKGRRDASRRRMTIGFPGLGHGLLGQLPHTAEDDYVPLYTKHPEVEAYFREIHAARVRNLGDRMRVQTSVGTIFPNMSFHGRQPRTIAVFHPISPTEMEMWRFYLVDKDAPQAVKDATRHYYLRYSGPAGMTESDDLENWSYATEASKAPLARQYAYNYQMGLGHAQPIEGLRGAVQSGDVSEENQRIFYSRWADFMAGKSWADLIPG</sequence>
<evidence type="ECO:0000256" key="5">
    <source>
        <dbReference type="ARBA" id="ARBA00022964"/>
    </source>
</evidence>
<gene>
    <name evidence="11" type="ORF">J2851_004779</name>
</gene>
<keyword evidence="12" id="KW-1185">Reference proteome</keyword>
<dbReference type="CDD" id="cd08881">
    <property type="entry name" value="RHO_alpha_C_NDO-like"/>
    <property type="match status" value="1"/>
</dbReference>
<keyword evidence="2" id="KW-0001">2Fe-2S</keyword>
<dbReference type="SUPFAM" id="SSF55961">
    <property type="entry name" value="Bet v1-like"/>
    <property type="match status" value="1"/>
</dbReference>
<accession>A0ABS4SQY4</accession>
<dbReference type="PRINTS" id="PR00090">
    <property type="entry name" value="RNGDIOXGNASE"/>
</dbReference>
<dbReference type="InterPro" id="IPR036922">
    <property type="entry name" value="Rieske_2Fe-2S_sf"/>
</dbReference>
<feature type="domain" description="Rieske" evidence="10">
    <location>
        <begin position="42"/>
        <end position="123"/>
    </location>
</feature>
<evidence type="ECO:0000256" key="3">
    <source>
        <dbReference type="ARBA" id="ARBA00022723"/>
    </source>
</evidence>
<evidence type="ECO:0000313" key="11">
    <source>
        <dbReference type="EMBL" id="MBP2294976.1"/>
    </source>
</evidence>
<keyword evidence="9" id="KW-0520">NAD</keyword>
<evidence type="ECO:0000256" key="1">
    <source>
        <dbReference type="ARBA" id="ARBA00008751"/>
    </source>
</evidence>
<evidence type="ECO:0000256" key="4">
    <source>
        <dbReference type="ARBA" id="ARBA00022797"/>
    </source>
</evidence>
<dbReference type="Gene3D" id="3.90.380.10">
    <property type="entry name" value="Naphthalene 1,2-dioxygenase Alpha Subunit, Chain A, domain 1"/>
    <property type="match status" value="1"/>
</dbReference>
<dbReference type="Pfam" id="PF00355">
    <property type="entry name" value="Rieske"/>
    <property type="match status" value="1"/>
</dbReference>